<dbReference type="EMBL" id="SMKO01000090">
    <property type="protein sequence ID" value="TDD00630.1"/>
    <property type="molecule type" value="Genomic_DNA"/>
</dbReference>
<comment type="caution">
    <text evidence="1">The sequence shown here is derived from an EMBL/GenBank/DDBJ whole genome shotgun (WGS) entry which is preliminary data.</text>
</comment>
<keyword evidence="2" id="KW-1185">Reference proteome</keyword>
<name>A0A4R4VL07_9ACTN</name>
<dbReference type="AlphaFoldDB" id="A0A4R4VL07"/>
<evidence type="ECO:0000313" key="2">
    <source>
        <dbReference type="Proteomes" id="UP000295258"/>
    </source>
</evidence>
<sequence>MIRGGTPKKLANGNLRFSAGSGTLGRYFDTNCPFHGAHYTAVTFYDGSGEKLAGRKAQKVSFIC</sequence>
<organism evidence="1 2">
    <name type="scientific">Nonomuraea deserti</name>
    <dbReference type="NCBI Taxonomy" id="1848322"/>
    <lineage>
        <taxon>Bacteria</taxon>
        <taxon>Bacillati</taxon>
        <taxon>Actinomycetota</taxon>
        <taxon>Actinomycetes</taxon>
        <taxon>Streptosporangiales</taxon>
        <taxon>Streptosporangiaceae</taxon>
        <taxon>Nonomuraea</taxon>
    </lineage>
</organism>
<reference evidence="1 2" key="1">
    <citation type="submission" date="2019-03" db="EMBL/GenBank/DDBJ databases">
        <title>Draft genome sequences of novel Actinobacteria.</title>
        <authorList>
            <person name="Sahin N."/>
            <person name="Ay H."/>
            <person name="Saygin H."/>
        </authorList>
    </citation>
    <scope>NUCLEOTIDE SEQUENCE [LARGE SCALE GENOMIC DNA]</scope>
    <source>
        <strain evidence="1 2">KC310</strain>
    </source>
</reference>
<gene>
    <name evidence="1" type="ORF">E1292_28210</name>
</gene>
<dbReference type="Proteomes" id="UP000295258">
    <property type="component" value="Unassembled WGS sequence"/>
</dbReference>
<dbReference type="RefSeq" id="WP_132598280.1">
    <property type="nucleotide sequence ID" value="NZ_SMKO01000090.1"/>
</dbReference>
<evidence type="ECO:0000313" key="1">
    <source>
        <dbReference type="EMBL" id="TDD00630.1"/>
    </source>
</evidence>
<protein>
    <submittedName>
        <fullName evidence="1">Uncharacterized protein</fullName>
    </submittedName>
</protein>
<proteinExistence type="predicted"/>
<accession>A0A4R4VL07</accession>